<sequence length="242" mass="28071">MFGRRWIWDSSKPTSVRNQLEWAPPMRIIAVITLLASTLDLMADFLLCSRLAEYLHNFQVSVALCALCPFRLSLPFPTEFARYCALGYFFFTGVSILVYVFEMVDVCLTLKYDEENVFFARLAKSMVLVLEEVPLPALLYLLFTSEPRLSLANPMHIASWIKLITLSWAIVKFAKLRFFWPLLPFNPKHDKRENIRRCFHLNLYRMTMIVVNAFHLLAIFIVINNLVVSRRGGRPIQAQSSL</sequence>
<keyword evidence="1" id="KW-0812">Transmembrane</keyword>
<dbReference type="Proteomes" id="UP001620645">
    <property type="component" value="Unassembled WGS sequence"/>
</dbReference>
<proteinExistence type="predicted"/>
<gene>
    <name evidence="2" type="ORF">niasHS_014899</name>
</gene>
<comment type="caution">
    <text evidence="2">The sequence shown here is derived from an EMBL/GenBank/DDBJ whole genome shotgun (WGS) entry which is preliminary data.</text>
</comment>
<protein>
    <submittedName>
        <fullName evidence="2">Uncharacterized protein</fullName>
    </submittedName>
</protein>
<feature type="transmembrane region" description="Helical" evidence="1">
    <location>
        <begin position="80"/>
        <end position="101"/>
    </location>
</feature>
<evidence type="ECO:0000256" key="1">
    <source>
        <dbReference type="SAM" id="Phobius"/>
    </source>
</evidence>
<organism evidence="2 3">
    <name type="scientific">Heterodera schachtii</name>
    <name type="common">Sugarbeet cyst nematode worm</name>
    <name type="synonym">Tylenchus schachtii</name>
    <dbReference type="NCBI Taxonomy" id="97005"/>
    <lineage>
        <taxon>Eukaryota</taxon>
        <taxon>Metazoa</taxon>
        <taxon>Ecdysozoa</taxon>
        <taxon>Nematoda</taxon>
        <taxon>Chromadorea</taxon>
        <taxon>Rhabditida</taxon>
        <taxon>Tylenchina</taxon>
        <taxon>Tylenchomorpha</taxon>
        <taxon>Tylenchoidea</taxon>
        <taxon>Heteroderidae</taxon>
        <taxon>Heteroderinae</taxon>
        <taxon>Heterodera</taxon>
    </lineage>
</organism>
<keyword evidence="1" id="KW-1133">Transmembrane helix</keyword>
<dbReference type="EMBL" id="JBICCN010000286">
    <property type="protein sequence ID" value="KAL3080794.1"/>
    <property type="molecule type" value="Genomic_DNA"/>
</dbReference>
<keyword evidence="1" id="KW-0472">Membrane</keyword>
<evidence type="ECO:0000313" key="2">
    <source>
        <dbReference type="EMBL" id="KAL3080794.1"/>
    </source>
</evidence>
<name>A0ABD2IL14_HETSC</name>
<reference evidence="2 3" key="1">
    <citation type="submission" date="2024-10" db="EMBL/GenBank/DDBJ databases">
        <authorList>
            <person name="Kim D."/>
        </authorList>
    </citation>
    <scope>NUCLEOTIDE SEQUENCE [LARGE SCALE GENOMIC DNA]</scope>
    <source>
        <strain evidence="2">Taebaek</strain>
    </source>
</reference>
<evidence type="ECO:0000313" key="3">
    <source>
        <dbReference type="Proteomes" id="UP001620645"/>
    </source>
</evidence>
<keyword evidence="3" id="KW-1185">Reference proteome</keyword>
<dbReference type="AlphaFoldDB" id="A0ABD2IL14"/>
<accession>A0ABD2IL14</accession>
<feature type="transmembrane region" description="Helical" evidence="1">
    <location>
        <begin position="203"/>
        <end position="223"/>
    </location>
</feature>